<evidence type="ECO:0000313" key="4">
    <source>
        <dbReference type="Proteomes" id="UP001187192"/>
    </source>
</evidence>
<dbReference type="InterPro" id="IPR006594">
    <property type="entry name" value="LisH"/>
</dbReference>
<feature type="compositionally biased region" description="Basic residues" evidence="1">
    <location>
        <begin position="136"/>
        <end position="149"/>
    </location>
</feature>
<dbReference type="AlphaFoldDB" id="A0AA88DKC8"/>
<evidence type="ECO:0000313" key="3">
    <source>
        <dbReference type="EMBL" id="GMN55239.1"/>
    </source>
</evidence>
<feature type="compositionally biased region" description="Basic and acidic residues" evidence="1">
    <location>
        <begin position="70"/>
        <end position="102"/>
    </location>
</feature>
<dbReference type="PANTHER" id="PTHR23216:SF1">
    <property type="entry name" value="NUCLEOLAR AND COILED-BODY PHOSPHOPROTEIN 1"/>
    <property type="match status" value="1"/>
</dbReference>
<feature type="compositionally biased region" description="Basic and acidic residues" evidence="1">
    <location>
        <begin position="227"/>
        <end position="236"/>
    </location>
</feature>
<feature type="compositionally biased region" description="Basic and acidic residues" evidence="1">
    <location>
        <begin position="204"/>
        <end position="220"/>
    </location>
</feature>
<comment type="caution">
    <text evidence="3">The sequence shown here is derived from an EMBL/GenBank/DDBJ whole genome shotgun (WGS) entry which is preliminary data.</text>
</comment>
<accession>A0AA88DKC8</accession>
<name>A0AA88DKC8_FICCA</name>
<evidence type="ECO:0000259" key="2">
    <source>
        <dbReference type="Pfam" id="PF05022"/>
    </source>
</evidence>
<sequence length="366" mass="40787">MKSDSNTSLNSGHNSLLLHSVARFLDRNGFSKTLKKFLSESQIQVDALKDSSPDLEQLYIKYIEMGDDAKTNLKSQKEQDKPVGTDEGKKLEPQPKELGKDRKDKKKKKSKLISESESIPSTAEEKLADVTDTETHKKKGKDKEKKKKPSTHDSLIDNVDSEAVNSTALDTNGAPVEEKSSKSKSKKKKKDDSKDITVNGSAVDDSKISEADAVGEGDKGSKKRKRLVSDENDLKPTDAIATEEPKRRKIEGTVENGNLGKSAEKTSMQKSNEKQRNGSAEPKTVNAFQRVKVEEVEFIDERLKDNSYWAKDGAETGYGAKAQEVFGQVRGRDFRHEKTKKKRGSYRGGQIDLQSHSVKFNYSDDE</sequence>
<organism evidence="3 4">
    <name type="scientific">Ficus carica</name>
    <name type="common">Common fig</name>
    <dbReference type="NCBI Taxonomy" id="3494"/>
    <lineage>
        <taxon>Eukaryota</taxon>
        <taxon>Viridiplantae</taxon>
        <taxon>Streptophyta</taxon>
        <taxon>Embryophyta</taxon>
        <taxon>Tracheophyta</taxon>
        <taxon>Spermatophyta</taxon>
        <taxon>Magnoliopsida</taxon>
        <taxon>eudicotyledons</taxon>
        <taxon>Gunneridae</taxon>
        <taxon>Pentapetalae</taxon>
        <taxon>rosids</taxon>
        <taxon>fabids</taxon>
        <taxon>Rosales</taxon>
        <taxon>Moraceae</taxon>
        <taxon>Ficeae</taxon>
        <taxon>Ficus</taxon>
    </lineage>
</organism>
<dbReference type="EMBL" id="BTGU01000056">
    <property type="protein sequence ID" value="GMN55239.1"/>
    <property type="molecule type" value="Genomic_DNA"/>
</dbReference>
<gene>
    <name evidence="3" type="ORF">TIFTF001_024361</name>
</gene>
<dbReference type="InterPro" id="IPR039191">
    <property type="entry name" value="Nopp140-like"/>
</dbReference>
<keyword evidence="4" id="KW-1185">Reference proteome</keyword>
<reference evidence="3" key="1">
    <citation type="submission" date="2023-07" db="EMBL/GenBank/DDBJ databases">
        <title>draft genome sequence of fig (Ficus carica).</title>
        <authorList>
            <person name="Takahashi T."/>
            <person name="Nishimura K."/>
        </authorList>
    </citation>
    <scope>NUCLEOTIDE SEQUENCE</scope>
</reference>
<evidence type="ECO:0000256" key="1">
    <source>
        <dbReference type="SAM" id="MobiDB-lite"/>
    </source>
</evidence>
<feature type="compositionally biased region" description="Basic and acidic residues" evidence="1">
    <location>
        <begin position="123"/>
        <end position="135"/>
    </location>
</feature>
<protein>
    <recommendedName>
        <fullName evidence="2">Srp40 C-terminal domain-containing protein</fullName>
    </recommendedName>
</protein>
<dbReference type="GO" id="GO:0005730">
    <property type="term" value="C:nucleolus"/>
    <property type="evidence" value="ECO:0007669"/>
    <property type="project" value="InterPro"/>
</dbReference>
<feature type="domain" description="Srp40 C-terminal" evidence="2">
    <location>
        <begin position="288"/>
        <end position="360"/>
    </location>
</feature>
<feature type="compositionally biased region" description="Basic and acidic residues" evidence="1">
    <location>
        <begin position="243"/>
        <end position="252"/>
    </location>
</feature>
<dbReference type="InterPro" id="IPR007718">
    <property type="entry name" value="Srp40_C"/>
</dbReference>
<dbReference type="PROSITE" id="PS50896">
    <property type="entry name" value="LISH"/>
    <property type="match status" value="1"/>
</dbReference>
<dbReference type="PANTHER" id="PTHR23216">
    <property type="entry name" value="NUCLEOLAR AND COILED-BODY PHOSPHOPROTEIN 1"/>
    <property type="match status" value="1"/>
</dbReference>
<dbReference type="Proteomes" id="UP001187192">
    <property type="component" value="Unassembled WGS sequence"/>
</dbReference>
<dbReference type="SMART" id="SM00667">
    <property type="entry name" value="LisH"/>
    <property type="match status" value="1"/>
</dbReference>
<feature type="region of interest" description="Disordered" evidence="1">
    <location>
        <begin position="70"/>
        <end position="286"/>
    </location>
</feature>
<proteinExistence type="predicted"/>
<dbReference type="Pfam" id="PF05022">
    <property type="entry name" value="SRP40_C"/>
    <property type="match status" value="1"/>
</dbReference>